<feature type="transmembrane region" description="Helical" evidence="1">
    <location>
        <begin position="96"/>
        <end position="120"/>
    </location>
</feature>
<dbReference type="STRING" id="1121877.FEAC_19260"/>
<feature type="transmembrane region" description="Helical" evidence="1">
    <location>
        <begin position="126"/>
        <end position="144"/>
    </location>
</feature>
<proteinExistence type="predicted"/>
<organism evidence="2 3">
    <name type="scientific">Ferrimicrobium acidiphilum DSM 19497</name>
    <dbReference type="NCBI Taxonomy" id="1121877"/>
    <lineage>
        <taxon>Bacteria</taxon>
        <taxon>Bacillati</taxon>
        <taxon>Actinomycetota</taxon>
        <taxon>Acidimicrobiia</taxon>
        <taxon>Acidimicrobiales</taxon>
        <taxon>Acidimicrobiaceae</taxon>
        <taxon>Ferrimicrobium</taxon>
    </lineage>
</organism>
<dbReference type="EMBL" id="JXUW01000018">
    <property type="protein sequence ID" value="KJE76316.1"/>
    <property type="molecule type" value="Genomic_DNA"/>
</dbReference>
<evidence type="ECO:0000313" key="2">
    <source>
        <dbReference type="EMBL" id="KJE76316.1"/>
    </source>
</evidence>
<dbReference type="RefSeq" id="WP_035390311.1">
    <property type="nucleotide sequence ID" value="NZ_JQKF01000023.1"/>
</dbReference>
<sequence length="146" mass="15841">MAQREKTPEEQKRLEEKVRQTEIAISWVLRIGVVLSVIIVVVGLVIIFIHHPGYAKITGGVSYHAVAGRTSLFPHTFGGIIKYLGAGKNGEGRGIVVMGLIVLLLTPILRVVTGVVSFIYEEDPPMAIVTAFVLFVLIMSFVLSGA</sequence>
<feature type="transmembrane region" description="Helical" evidence="1">
    <location>
        <begin position="61"/>
        <end position="84"/>
    </location>
</feature>
<reference evidence="2 3" key="1">
    <citation type="submission" date="2015-01" db="EMBL/GenBank/DDBJ databases">
        <title>Draft genome of the acidophilic iron oxidizer Ferrimicrobium acidiphilum strain T23.</title>
        <authorList>
            <person name="Poehlein A."/>
            <person name="Eisen S."/>
            <person name="Schloemann M."/>
            <person name="Johnson B.D."/>
            <person name="Daniel R."/>
            <person name="Muehling M."/>
        </authorList>
    </citation>
    <scope>NUCLEOTIDE SEQUENCE [LARGE SCALE GENOMIC DNA]</scope>
    <source>
        <strain evidence="2 3">T23</strain>
    </source>
</reference>
<keyword evidence="1" id="KW-0812">Transmembrane</keyword>
<feature type="transmembrane region" description="Helical" evidence="1">
    <location>
        <begin position="27"/>
        <end position="49"/>
    </location>
</feature>
<dbReference type="GeneID" id="78373048"/>
<comment type="caution">
    <text evidence="2">The sequence shown here is derived from an EMBL/GenBank/DDBJ whole genome shotgun (WGS) entry which is preliminary data.</text>
</comment>
<keyword evidence="1" id="KW-0472">Membrane</keyword>
<evidence type="ECO:0008006" key="4">
    <source>
        <dbReference type="Google" id="ProtNLM"/>
    </source>
</evidence>
<keyword evidence="3" id="KW-1185">Reference proteome</keyword>
<accession>A0A0D8FT74</accession>
<evidence type="ECO:0000256" key="1">
    <source>
        <dbReference type="SAM" id="Phobius"/>
    </source>
</evidence>
<dbReference type="InterPro" id="IPR012861">
    <property type="entry name" value="DUF1634"/>
</dbReference>
<gene>
    <name evidence="2" type="ORF">FEAC_19260</name>
</gene>
<dbReference type="Proteomes" id="UP000032336">
    <property type="component" value="Unassembled WGS sequence"/>
</dbReference>
<dbReference type="PATRIC" id="fig|1121877.4.peg.2142"/>
<dbReference type="Pfam" id="PF07843">
    <property type="entry name" value="DUF1634"/>
    <property type="match status" value="1"/>
</dbReference>
<keyword evidence="1" id="KW-1133">Transmembrane helix</keyword>
<dbReference type="AlphaFoldDB" id="A0A0D8FT74"/>
<evidence type="ECO:0000313" key="3">
    <source>
        <dbReference type="Proteomes" id="UP000032336"/>
    </source>
</evidence>
<name>A0A0D8FT74_9ACTN</name>
<protein>
    <recommendedName>
        <fullName evidence="4">DUF1634 domain-containing protein</fullName>
    </recommendedName>
</protein>
<dbReference type="eggNOG" id="COG4272">
    <property type="taxonomic scope" value="Bacteria"/>
</dbReference>